<gene>
    <name evidence="1" type="ORF">DR87_55</name>
</gene>
<protein>
    <submittedName>
        <fullName evidence="1">Uncharacterized protein</fullName>
    </submittedName>
</protein>
<evidence type="ECO:0000313" key="1">
    <source>
        <dbReference type="EMBL" id="KFJ40002.1"/>
    </source>
</evidence>
<name>A0AAW3D473_FRATU</name>
<comment type="caution">
    <text evidence="1">The sequence shown here is derived from an EMBL/GenBank/DDBJ whole genome shotgun (WGS) entry which is preliminary data.</text>
</comment>
<evidence type="ECO:0000313" key="2">
    <source>
        <dbReference type="Proteomes" id="UP000028987"/>
    </source>
</evidence>
<reference evidence="1 2" key="1">
    <citation type="submission" date="2014-06" db="EMBL/GenBank/DDBJ databases">
        <authorList>
            <person name="Bishop-Lilly K.A."/>
            <person name="Broomall S.M."/>
            <person name="Chain P.S."/>
            <person name="Chertkov O."/>
            <person name="Coyne S.R."/>
            <person name="Daligault H.E."/>
            <person name="Davenport K.W."/>
            <person name="Erkkila T."/>
            <person name="Frey K.G."/>
            <person name="Gibbons H.S."/>
            <person name="Gu W."/>
            <person name="Jaissle J."/>
            <person name="Johnson S.L."/>
            <person name="Koroleva G.I."/>
            <person name="Ladner J.T."/>
            <person name="Lo C.-C."/>
            <person name="Minogue T.D."/>
            <person name="Munk C."/>
            <person name="Palacios G.F."/>
            <person name="Redden C.L."/>
            <person name="Rosenzweig C.N."/>
            <person name="Scholz M.B."/>
            <person name="Teshima H."/>
            <person name="Xu Y."/>
        </authorList>
    </citation>
    <scope>NUCLEOTIDE SEQUENCE [LARGE SCALE GENOMIC DNA]</scope>
    <source>
        <strain evidence="1 2">FTZ</strain>
    </source>
</reference>
<sequence length="49" mass="5770">MEYKYHHIGIPVTEPRPGERYSPSMDICIHQEGSCREEYNIIALVRNVH</sequence>
<dbReference type="Proteomes" id="UP000028987">
    <property type="component" value="Unassembled WGS sequence"/>
</dbReference>
<proteinExistence type="predicted"/>
<accession>A0AAW3D473</accession>
<dbReference type="AlphaFoldDB" id="A0AAW3D473"/>
<organism evidence="1 2">
    <name type="scientific">Francisella tularensis</name>
    <dbReference type="NCBI Taxonomy" id="263"/>
    <lineage>
        <taxon>Bacteria</taxon>
        <taxon>Pseudomonadati</taxon>
        <taxon>Pseudomonadota</taxon>
        <taxon>Gammaproteobacteria</taxon>
        <taxon>Thiotrichales</taxon>
        <taxon>Francisellaceae</taxon>
        <taxon>Francisella</taxon>
    </lineage>
</organism>
<dbReference type="EMBL" id="JOVO01000016">
    <property type="protein sequence ID" value="KFJ40002.1"/>
    <property type="molecule type" value="Genomic_DNA"/>
</dbReference>